<evidence type="ECO:0000313" key="1">
    <source>
        <dbReference type="EMBL" id="MBU4692069.1"/>
    </source>
</evidence>
<comment type="caution">
    <text evidence="1">The sequence shown here is derived from an EMBL/GenBank/DDBJ whole genome shotgun (WGS) entry which is preliminary data.</text>
</comment>
<dbReference type="EMBL" id="JAHMHH010000001">
    <property type="protein sequence ID" value="MBU4692069.1"/>
    <property type="molecule type" value="Genomic_DNA"/>
</dbReference>
<sequence>MEKIPKDYFVDKYVEFIKKLCIKYNQIPTPFEKLKISDFIKIKNYKVTSKMWKYQRHHIDEMWISGAILASMKKEYAQGLSVVCSNEEHLFLHYLIVCNNQTSPNDGMLMQTDLAFWDRVVKKMCQENNIIYNKNWTSLLSSFKWNS</sequence>
<dbReference type="Proteomes" id="UP000718793">
    <property type="component" value="Unassembled WGS sequence"/>
</dbReference>
<proteinExistence type="predicted"/>
<dbReference type="RefSeq" id="WP_216488331.1">
    <property type="nucleotide sequence ID" value="NZ_JAHMHH010000001.1"/>
</dbReference>
<name>A0ABS6DPD9_9MOLU</name>
<organism evidence="1 2">
    <name type="scientific">Mycoplasma zalophi</name>
    <dbReference type="NCBI Taxonomy" id="191287"/>
    <lineage>
        <taxon>Bacteria</taxon>
        <taxon>Bacillati</taxon>
        <taxon>Mycoplasmatota</taxon>
        <taxon>Mollicutes</taxon>
        <taxon>Mycoplasmataceae</taxon>
        <taxon>Mycoplasma</taxon>
    </lineage>
</organism>
<keyword evidence="2" id="KW-1185">Reference proteome</keyword>
<reference evidence="1" key="1">
    <citation type="submission" date="2021-06" db="EMBL/GenBank/DDBJ databases">
        <title>Novel Mycoplasma species detected in California sea lions (Zalophus californianus) from the USA.</title>
        <authorList>
            <person name="Volokhov D.V."/>
            <person name="Furtak V.A."/>
            <person name="Zagorodnyaya T.A."/>
        </authorList>
    </citation>
    <scope>NUCLEOTIDE SEQUENCE [LARGE SCALE GENOMIC DNA]</scope>
    <source>
        <strain evidence="1">CSL 5346</strain>
    </source>
</reference>
<protein>
    <submittedName>
        <fullName evidence="1">Uncharacterized protein</fullName>
    </submittedName>
</protein>
<accession>A0ABS6DPD9</accession>
<evidence type="ECO:0000313" key="2">
    <source>
        <dbReference type="Proteomes" id="UP000718793"/>
    </source>
</evidence>
<gene>
    <name evidence="1" type="ORF">KQ875_00455</name>
</gene>